<reference evidence="2" key="1">
    <citation type="submission" date="2016-01" db="EMBL/GenBank/DDBJ databases">
        <title>Draft genome of Chromobacterium sp. F49.</title>
        <authorList>
            <person name="Hong K.W."/>
        </authorList>
    </citation>
    <scope>NUCLEOTIDE SEQUENCE [LARGE SCALE GENOMIC DNA]</scope>
    <source>
        <strain evidence="2">M63</strain>
    </source>
</reference>
<dbReference type="PANTHER" id="PTHR11804:SF84">
    <property type="entry name" value="SACCHAROLYSIN"/>
    <property type="match status" value="1"/>
</dbReference>
<comment type="caution">
    <text evidence="1">The sequence shown here is derived from an EMBL/GenBank/DDBJ whole genome shotgun (WGS) entry which is preliminary data.</text>
</comment>
<dbReference type="Proteomes" id="UP000076563">
    <property type="component" value="Unassembled WGS sequence"/>
</dbReference>
<dbReference type="SUPFAM" id="SSF55486">
    <property type="entry name" value="Metalloproteases ('zincins'), catalytic domain"/>
    <property type="match status" value="1"/>
</dbReference>
<accession>A0A161S3L7</accession>
<organism evidence="1 2">
    <name type="scientific">Paenibacillus elgii</name>
    <dbReference type="NCBI Taxonomy" id="189691"/>
    <lineage>
        <taxon>Bacteria</taxon>
        <taxon>Bacillati</taxon>
        <taxon>Bacillota</taxon>
        <taxon>Bacilli</taxon>
        <taxon>Bacillales</taxon>
        <taxon>Paenibacillaceae</taxon>
        <taxon>Paenibacillus</taxon>
    </lineage>
</organism>
<dbReference type="PANTHER" id="PTHR11804">
    <property type="entry name" value="PROTEASE M3 THIMET OLIGOPEPTIDASE-RELATED"/>
    <property type="match status" value="1"/>
</dbReference>
<dbReference type="RefSeq" id="WP_063181573.1">
    <property type="nucleotide sequence ID" value="NZ_LQRA01000052.1"/>
</dbReference>
<dbReference type="AlphaFoldDB" id="A0A161S3L7"/>
<name>A0A161S3L7_9BACL</name>
<proteinExistence type="predicted"/>
<sequence>MRTSRNLARYAKDTNDLLRSLYSPMMHALWMVMTTGEWKWVQESVRHEKAYQKTLSSPLFRRNLLRRMDDNSAEPLLRRQLDMLRREMLEHRASPVKRERMASLWNDLHYTLATFQAEVNGALLSEHSMLVLLRSLRDTGLRRKVWLAGMQVGASVAPRLIELVTLRNEVAVKQGFANFYEMKLYAQETEPRLLEELIRTIRRGLDGAYRREKERIDEELSETFRVSKGALRSWHYAHPFVQSHNPFLLGETINPDGIEGRVASWLHSCGFDIGQVLLRSDTAPRSGKSQANCCLNVNRGDDIRLSCHLTPDRKGLSLFLHELGHAVYEQEIDSALPFLLHQPAHPLLSEGTALLFERLAWDRGWLQELNEGISFVSEEQDTGPALRRELLVKLYWTMTVIEFEKRMYENPRQPLNRLWWETVEQIQGIPRPEEWDFPYWAAKAHLTTLPVHYYNYLLGEVAASQFQHELTARFGTWRSAEALGYLRDSVFRPGAARPWTGLLADGFSGRLDPLPLIRHLQNTTTHEERRE</sequence>
<dbReference type="GO" id="GO:0006518">
    <property type="term" value="P:peptide metabolic process"/>
    <property type="evidence" value="ECO:0007669"/>
    <property type="project" value="TreeGrafter"/>
</dbReference>
<dbReference type="Gene3D" id="1.10.1370.30">
    <property type="match status" value="1"/>
</dbReference>
<dbReference type="GO" id="GO:0006508">
    <property type="term" value="P:proteolysis"/>
    <property type="evidence" value="ECO:0007669"/>
    <property type="project" value="InterPro"/>
</dbReference>
<dbReference type="OrthoDB" id="9762795at2"/>
<dbReference type="InterPro" id="IPR045090">
    <property type="entry name" value="Pept_M3A_M3B"/>
</dbReference>
<evidence type="ECO:0000313" key="1">
    <source>
        <dbReference type="EMBL" id="KZE79079.1"/>
    </source>
</evidence>
<protein>
    <recommendedName>
        <fullName evidence="3">Peptidase M3</fullName>
    </recommendedName>
</protein>
<dbReference type="EMBL" id="LQRA01000052">
    <property type="protein sequence ID" value="KZE79079.1"/>
    <property type="molecule type" value="Genomic_DNA"/>
</dbReference>
<evidence type="ECO:0008006" key="3">
    <source>
        <dbReference type="Google" id="ProtNLM"/>
    </source>
</evidence>
<keyword evidence="2" id="KW-1185">Reference proteome</keyword>
<gene>
    <name evidence="1" type="ORF">AV654_16475</name>
</gene>
<evidence type="ECO:0000313" key="2">
    <source>
        <dbReference type="Proteomes" id="UP000076563"/>
    </source>
</evidence>
<dbReference type="GO" id="GO:0004222">
    <property type="term" value="F:metalloendopeptidase activity"/>
    <property type="evidence" value="ECO:0007669"/>
    <property type="project" value="InterPro"/>
</dbReference>